<dbReference type="RefSeq" id="WP_346161747.1">
    <property type="nucleotide sequence ID" value="NZ_BAAABZ010000099.1"/>
</dbReference>
<comment type="caution">
    <text evidence="2">The sequence shown here is derived from an EMBL/GenBank/DDBJ whole genome shotgun (WGS) entry which is preliminary data.</text>
</comment>
<feature type="region of interest" description="Disordered" evidence="1">
    <location>
        <begin position="1"/>
        <end position="26"/>
    </location>
</feature>
<keyword evidence="3" id="KW-1185">Reference proteome</keyword>
<feature type="compositionally biased region" description="Basic and acidic residues" evidence="1">
    <location>
        <begin position="10"/>
        <end position="26"/>
    </location>
</feature>
<evidence type="ECO:0000313" key="2">
    <source>
        <dbReference type="EMBL" id="GAA0574810.1"/>
    </source>
</evidence>
<proteinExistence type="predicted"/>
<accession>A0ABP3PT18</accession>
<sequence length="78" mass="8920">MGQTTFNAAPRRDEAHAPHPEAAAREAEMVPYDGDYLTNVTRRCCRCGTYASVGARYPDWACRETDCRTWHGPTEWVW</sequence>
<name>A0ABP3PT18_9ACTN</name>
<gene>
    <name evidence="2" type="ORF">GCM10010390_92220</name>
</gene>
<evidence type="ECO:0000256" key="1">
    <source>
        <dbReference type="SAM" id="MobiDB-lite"/>
    </source>
</evidence>
<evidence type="ECO:0000313" key="3">
    <source>
        <dbReference type="Proteomes" id="UP001501576"/>
    </source>
</evidence>
<dbReference type="Proteomes" id="UP001501576">
    <property type="component" value="Unassembled WGS sequence"/>
</dbReference>
<reference evidence="3" key="1">
    <citation type="journal article" date="2019" name="Int. J. Syst. Evol. Microbiol.">
        <title>The Global Catalogue of Microorganisms (GCM) 10K type strain sequencing project: providing services to taxonomists for standard genome sequencing and annotation.</title>
        <authorList>
            <consortium name="The Broad Institute Genomics Platform"/>
            <consortium name="The Broad Institute Genome Sequencing Center for Infectious Disease"/>
            <person name="Wu L."/>
            <person name="Ma J."/>
        </authorList>
    </citation>
    <scope>NUCLEOTIDE SEQUENCE [LARGE SCALE GENOMIC DNA]</scope>
    <source>
        <strain evidence="3">JCM 5052</strain>
    </source>
</reference>
<dbReference type="EMBL" id="BAAABZ010000099">
    <property type="protein sequence ID" value="GAA0574810.1"/>
    <property type="molecule type" value="Genomic_DNA"/>
</dbReference>
<protein>
    <submittedName>
        <fullName evidence="2">Uncharacterized protein</fullName>
    </submittedName>
</protein>
<organism evidence="2 3">
    <name type="scientific">Streptomyces mordarskii</name>
    <dbReference type="NCBI Taxonomy" id="1226758"/>
    <lineage>
        <taxon>Bacteria</taxon>
        <taxon>Bacillati</taxon>
        <taxon>Actinomycetota</taxon>
        <taxon>Actinomycetes</taxon>
        <taxon>Kitasatosporales</taxon>
        <taxon>Streptomycetaceae</taxon>
        <taxon>Streptomyces</taxon>
    </lineage>
</organism>